<dbReference type="PANTHER" id="PTHR10509:SF34">
    <property type="entry name" value="TAPETUM-SPECIFIC METHYLTRANSFERASE 1"/>
    <property type="match status" value="1"/>
</dbReference>
<evidence type="ECO:0000256" key="6">
    <source>
        <dbReference type="SAM" id="MobiDB-lite"/>
    </source>
</evidence>
<proteinExistence type="inferred from homology"/>
<reference evidence="7" key="1">
    <citation type="submission" date="2017-07" db="EMBL/GenBank/DDBJ databases">
        <title>Taro Niue Genome Assembly and Annotation.</title>
        <authorList>
            <person name="Atibalentja N."/>
            <person name="Keating K."/>
            <person name="Fields C.J."/>
        </authorList>
    </citation>
    <scope>NUCLEOTIDE SEQUENCE</scope>
    <source>
        <strain evidence="7">Niue_2</strain>
        <tissue evidence="7">Leaf</tissue>
    </source>
</reference>
<evidence type="ECO:0000256" key="5">
    <source>
        <dbReference type="ARBA" id="ARBA00023453"/>
    </source>
</evidence>
<dbReference type="GO" id="GO:0008757">
    <property type="term" value="F:S-adenosylmethionine-dependent methyltransferase activity"/>
    <property type="evidence" value="ECO:0007669"/>
    <property type="project" value="TreeGrafter"/>
</dbReference>
<keyword evidence="2" id="KW-0808">Transferase</keyword>
<comment type="caution">
    <text evidence="7">The sequence shown here is derived from an EMBL/GenBank/DDBJ whole genome shotgun (WGS) entry which is preliminary data.</text>
</comment>
<dbReference type="GO" id="GO:0046872">
    <property type="term" value="F:metal ion binding"/>
    <property type="evidence" value="ECO:0007669"/>
    <property type="project" value="UniProtKB-KW"/>
</dbReference>
<evidence type="ECO:0000256" key="3">
    <source>
        <dbReference type="ARBA" id="ARBA00022691"/>
    </source>
</evidence>
<dbReference type="PANTHER" id="PTHR10509">
    <property type="entry name" value="O-METHYLTRANSFERASE-RELATED"/>
    <property type="match status" value="1"/>
</dbReference>
<feature type="region of interest" description="Disordered" evidence="6">
    <location>
        <begin position="39"/>
        <end position="75"/>
    </location>
</feature>
<keyword evidence="4" id="KW-0479">Metal-binding</keyword>
<dbReference type="EMBL" id="NMUH01000251">
    <property type="protein sequence ID" value="MQL75460.1"/>
    <property type="molecule type" value="Genomic_DNA"/>
</dbReference>
<dbReference type="GO" id="GO:0032259">
    <property type="term" value="P:methylation"/>
    <property type="evidence" value="ECO:0007669"/>
    <property type="project" value="UniProtKB-KW"/>
</dbReference>
<evidence type="ECO:0000313" key="7">
    <source>
        <dbReference type="EMBL" id="MQL75460.1"/>
    </source>
</evidence>
<dbReference type="Proteomes" id="UP000652761">
    <property type="component" value="Unassembled WGS sequence"/>
</dbReference>
<evidence type="ECO:0000313" key="8">
    <source>
        <dbReference type="Proteomes" id="UP000652761"/>
    </source>
</evidence>
<evidence type="ECO:0000256" key="2">
    <source>
        <dbReference type="ARBA" id="ARBA00022679"/>
    </source>
</evidence>
<dbReference type="Pfam" id="PF01596">
    <property type="entry name" value="Methyltransf_3"/>
    <property type="match status" value="1"/>
</dbReference>
<dbReference type="InterPro" id="IPR002935">
    <property type="entry name" value="SAM_O-MeTrfase"/>
</dbReference>
<keyword evidence="8" id="KW-1185">Reference proteome</keyword>
<evidence type="ECO:0008006" key="9">
    <source>
        <dbReference type="Google" id="ProtNLM"/>
    </source>
</evidence>
<accession>A0A843U0Q7</accession>
<gene>
    <name evidence="7" type="ORF">Taro_007803</name>
</gene>
<feature type="non-terminal residue" evidence="7">
    <location>
        <position position="1"/>
    </location>
</feature>
<dbReference type="GO" id="GO:0008171">
    <property type="term" value="F:O-methyltransferase activity"/>
    <property type="evidence" value="ECO:0007669"/>
    <property type="project" value="InterPro"/>
</dbReference>
<dbReference type="SUPFAM" id="SSF53335">
    <property type="entry name" value="S-adenosyl-L-methionine-dependent methyltransferases"/>
    <property type="match status" value="1"/>
</dbReference>
<name>A0A843U0Q7_COLES</name>
<comment type="similarity">
    <text evidence="5">Belongs to the class I-like SAM-binding methyltransferase superfamily. Cation-dependent O-methyltransferase family.</text>
</comment>
<protein>
    <recommendedName>
        <fullName evidence="9">Caffeoyl-CoA O-methyltransferase</fullName>
    </recommendedName>
</protein>
<evidence type="ECO:0000256" key="1">
    <source>
        <dbReference type="ARBA" id="ARBA00022603"/>
    </source>
</evidence>
<dbReference type="InterPro" id="IPR050362">
    <property type="entry name" value="Cation-dep_OMT"/>
</dbReference>
<dbReference type="PROSITE" id="PS51682">
    <property type="entry name" value="SAM_OMT_I"/>
    <property type="match status" value="1"/>
</dbReference>
<keyword evidence="1" id="KW-0489">Methyltransferase</keyword>
<dbReference type="OrthoDB" id="10251242at2759"/>
<evidence type="ECO:0000256" key="4">
    <source>
        <dbReference type="ARBA" id="ARBA00022723"/>
    </source>
</evidence>
<organism evidence="7 8">
    <name type="scientific">Colocasia esculenta</name>
    <name type="common">Wild taro</name>
    <name type="synonym">Arum esculentum</name>
    <dbReference type="NCBI Taxonomy" id="4460"/>
    <lineage>
        <taxon>Eukaryota</taxon>
        <taxon>Viridiplantae</taxon>
        <taxon>Streptophyta</taxon>
        <taxon>Embryophyta</taxon>
        <taxon>Tracheophyta</taxon>
        <taxon>Spermatophyta</taxon>
        <taxon>Magnoliopsida</taxon>
        <taxon>Liliopsida</taxon>
        <taxon>Araceae</taxon>
        <taxon>Aroideae</taxon>
        <taxon>Colocasieae</taxon>
        <taxon>Colocasia</taxon>
    </lineage>
</organism>
<sequence>PLFRPLSSCLQIALIVANGHNTAEGAAADAGMLAGTQEPPLQRCPPSIHTGNERVTKGARAAEGPARSHSGTPMVRPLPLPASSLPVLVGLHVWFPISVPPEEGQFLSLLLKVMNAKKTIEIGVFTGYSLLTTALALPEDGKVTAIDCNRSSFEIGLPIIRKAGVEDKINFIESQALPVLDKMCKENSEAAALETEVGSYDFAFVDADKLQYGEYHERLLKLVRIGGIIAYDNTLWSGSVASVEGDASGRTTSFFVKFNAFLASDSRIEISQLSIADGLTLCRRVS</sequence>
<keyword evidence="3" id="KW-0949">S-adenosyl-L-methionine</keyword>
<dbReference type="Gene3D" id="3.40.50.150">
    <property type="entry name" value="Vaccinia Virus protein VP39"/>
    <property type="match status" value="1"/>
</dbReference>
<dbReference type="InterPro" id="IPR029063">
    <property type="entry name" value="SAM-dependent_MTases_sf"/>
</dbReference>
<dbReference type="AlphaFoldDB" id="A0A843U0Q7"/>
<dbReference type="CDD" id="cd02440">
    <property type="entry name" value="AdoMet_MTases"/>
    <property type="match status" value="1"/>
</dbReference>